<dbReference type="EMBL" id="JAELUP010000061">
    <property type="protein sequence ID" value="MBJ6361926.1"/>
    <property type="molecule type" value="Genomic_DNA"/>
</dbReference>
<accession>A0A934J721</accession>
<comment type="caution">
    <text evidence="2">The sequence shown here is derived from an EMBL/GenBank/DDBJ whole genome shotgun (WGS) entry which is preliminary data.</text>
</comment>
<sequence length="167" mass="18829">MDEAVQVIVDTLDELNTAHRQLIALGVEKRDAILENNTDAVASATNRETKVILKTAELDRQRLLAVGKYLVKRGIAPTNSFRMTQLIQMVYKAEEKQSLQAACEQLSGTLKELQDLNDFNQQMMKLNLEYIAHSLDIIAGPSEDEATYHRSLQSEGFKRFSQFDAKA</sequence>
<keyword evidence="2" id="KW-0966">Cell projection</keyword>
<dbReference type="RefSeq" id="WP_199019474.1">
    <property type="nucleotide sequence ID" value="NZ_JAELUP010000061.1"/>
</dbReference>
<name>A0A934J721_9BACL</name>
<keyword evidence="1" id="KW-1005">Bacterial flagellum biogenesis</keyword>
<protein>
    <submittedName>
        <fullName evidence="2">Flagellar protein FlgN</fullName>
    </submittedName>
</protein>
<reference evidence="2" key="1">
    <citation type="submission" date="2020-12" db="EMBL/GenBank/DDBJ databases">
        <authorList>
            <person name="Huq M.A."/>
        </authorList>
    </citation>
    <scope>NUCLEOTIDE SEQUENCE</scope>
    <source>
        <strain evidence="2">MAHUQ-46</strain>
    </source>
</reference>
<dbReference type="Pfam" id="PF05130">
    <property type="entry name" value="FlgN"/>
    <property type="match status" value="1"/>
</dbReference>
<dbReference type="Gene3D" id="1.20.58.300">
    <property type="entry name" value="FlgN-like"/>
    <property type="match status" value="1"/>
</dbReference>
<dbReference type="GO" id="GO:0044780">
    <property type="term" value="P:bacterial-type flagellum assembly"/>
    <property type="evidence" value="ECO:0007669"/>
    <property type="project" value="InterPro"/>
</dbReference>
<keyword evidence="3" id="KW-1185">Reference proteome</keyword>
<dbReference type="InterPro" id="IPR036679">
    <property type="entry name" value="FlgN-like_sf"/>
</dbReference>
<evidence type="ECO:0000313" key="3">
    <source>
        <dbReference type="Proteomes" id="UP000640274"/>
    </source>
</evidence>
<proteinExistence type="predicted"/>
<keyword evidence="2" id="KW-0969">Cilium</keyword>
<keyword evidence="2" id="KW-0282">Flagellum</keyword>
<dbReference type="Proteomes" id="UP000640274">
    <property type="component" value="Unassembled WGS sequence"/>
</dbReference>
<dbReference type="InterPro" id="IPR007809">
    <property type="entry name" value="FlgN-like"/>
</dbReference>
<dbReference type="AlphaFoldDB" id="A0A934J721"/>
<gene>
    <name evidence="2" type="ORF">JFN88_11690</name>
</gene>
<dbReference type="SUPFAM" id="SSF140566">
    <property type="entry name" value="FlgN-like"/>
    <property type="match status" value="1"/>
</dbReference>
<evidence type="ECO:0000313" key="2">
    <source>
        <dbReference type="EMBL" id="MBJ6361926.1"/>
    </source>
</evidence>
<organism evidence="2 3">
    <name type="scientific">Paenibacillus roseus</name>
    <dbReference type="NCBI Taxonomy" id="2798579"/>
    <lineage>
        <taxon>Bacteria</taxon>
        <taxon>Bacillati</taxon>
        <taxon>Bacillota</taxon>
        <taxon>Bacilli</taxon>
        <taxon>Bacillales</taxon>
        <taxon>Paenibacillaceae</taxon>
        <taxon>Paenibacillus</taxon>
    </lineage>
</organism>
<evidence type="ECO:0000256" key="1">
    <source>
        <dbReference type="ARBA" id="ARBA00022795"/>
    </source>
</evidence>